<evidence type="ECO:0000313" key="8">
    <source>
        <dbReference type="Proteomes" id="UP000504606"/>
    </source>
</evidence>
<evidence type="ECO:0000256" key="4">
    <source>
        <dbReference type="ARBA" id="ARBA00023002"/>
    </source>
</evidence>
<dbReference type="GO" id="GO:0046294">
    <property type="term" value="P:formaldehyde catabolic process"/>
    <property type="evidence" value="ECO:0007669"/>
    <property type="project" value="TreeGrafter"/>
</dbReference>
<dbReference type="RefSeq" id="XP_052124541.1">
    <property type="nucleotide sequence ID" value="XM_052268581.1"/>
</dbReference>
<dbReference type="FunFam" id="3.40.50.720:FF:000003">
    <property type="entry name" value="S-(hydroxymethyl)glutathione dehydrogenase"/>
    <property type="match status" value="1"/>
</dbReference>
<dbReference type="Pfam" id="PF00107">
    <property type="entry name" value="ADH_zinc_N"/>
    <property type="match status" value="1"/>
</dbReference>
<dbReference type="PANTHER" id="PTHR43880:SF12">
    <property type="entry name" value="ALCOHOL DEHYDROGENASE CLASS-3"/>
    <property type="match status" value="1"/>
</dbReference>
<keyword evidence="4" id="KW-0560">Oxidoreductase</keyword>
<dbReference type="InterPro" id="IPR013149">
    <property type="entry name" value="ADH-like_C"/>
</dbReference>
<keyword evidence="2 6" id="KW-0479">Metal-binding</keyword>
<proteinExistence type="inferred from homology"/>
<organism evidence="8 9">
    <name type="scientific">Frankliniella occidentalis</name>
    <name type="common">Western flower thrips</name>
    <name type="synonym">Euthrips occidentalis</name>
    <dbReference type="NCBI Taxonomy" id="133901"/>
    <lineage>
        <taxon>Eukaryota</taxon>
        <taxon>Metazoa</taxon>
        <taxon>Ecdysozoa</taxon>
        <taxon>Arthropoda</taxon>
        <taxon>Hexapoda</taxon>
        <taxon>Insecta</taxon>
        <taxon>Pterygota</taxon>
        <taxon>Neoptera</taxon>
        <taxon>Paraneoptera</taxon>
        <taxon>Thysanoptera</taxon>
        <taxon>Terebrantia</taxon>
        <taxon>Thripoidea</taxon>
        <taxon>Thripidae</taxon>
        <taxon>Frankliniella</taxon>
    </lineage>
</organism>
<accession>A0A9C6TY92</accession>
<dbReference type="Gene3D" id="3.90.180.10">
    <property type="entry name" value="Medium-chain alcohol dehydrogenases, catalytic domain"/>
    <property type="match status" value="1"/>
</dbReference>
<evidence type="ECO:0000256" key="1">
    <source>
        <dbReference type="ARBA" id="ARBA00001947"/>
    </source>
</evidence>
<keyword evidence="5" id="KW-0520">NAD</keyword>
<comment type="cofactor">
    <cofactor evidence="1 6">
        <name>Zn(2+)</name>
        <dbReference type="ChEBI" id="CHEBI:29105"/>
    </cofactor>
</comment>
<dbReference type="PROSITE" id="PS00059">
    <property type="entry name" value="ADH_ZINC"/>
    <property type="match status" value="1"/>
</dbReference>
<dbReference type="SUPFAM" id="SSF50129">
    <property type="entry name" value="GroES-like"/>
    <property type="match status" value="2"/>
</dbReference>
<evidence type="ECO:0000256" key="3">
    <source>
        <dbReference type="ARBA" id="ARBA00022833"/>
    </source>
</evidence>
<comment type="similarity">
    <text evidence="6">Belongs to the zinc-containing alcohol dehydrogenase family.</text>
</comment>
<evidence type="ECO:0000313" key="9">
    <source>
        <dbReference type="RefSeq" id="XP_052124541.1"/>
    </source>
</evidence>
<dbReference type="Pfam" id="PF08240">
    <property type="entry name" value="ADH_N"/>
    <property type="match status" value="1"/>
</dbReference>
<dbReference type="InterPro" id="IPR002328">
    <property type="entry name" value="ADH_Zn_CS"/>
</dbReference>
<sequence>MSTAGKPITCRAAVCWEPNQPLSIEEVVVEPPQKGEVRVKLLSASICHTDFCCLKGYTIKGFYAGGWPIIPGHEGVGVVESVGPEVTSVQPGDHVIPCCGAQCNKCSFCQSSRTNLCQLTNFRAVLPAGVTRVKAKGRMLHQLASLGTFAEYSVMAETSLARVNKSVPTASLSVMGCCVPTGMGTALNEAKVTPGSVCAVWGLGGVGLSIVLGCRMAGASAIVGVDINPEKEANARKFGCTDFINSKTLDKPVSEYLAERFNGGCDFTFESSGSAVAMAEAFESVRDAGGLCVVTGGVPDGQKLSISPGHLLSGRTLTGSAFGGYRFRNDLPALVEMVAEGKIPVDDYITGSFKLAEINEAFDTMKSGNCIRITITFD</sequence>
<dbReference type="InterPro" id="IPR036291">
    <property type="entry name" value="NAD(P)-bd_dom_sf"/>
</dbReference>
<dbReference type="PANTHER" id="PTHR43880">
    <property type="entry name" value="ALCOHOL DEHYDROGENASE"/>
    <property type="match status" value="1"/>
</dbReference>
<feature type="domain" description="Enoyl reductase (ER)" evidence="7">
    <location>
        <begin position="17"/>
        <end position="375"/>
    </location>
</feature>
<dbReference type="SUPFAM" id="SSF51735">
    <property type="entry name" value="NAD(P)-binding Rossmann-fold domains"/>
    <property type="match status" value="1"/>
</dbReference>
<keyword evidence="8" id="KW-1185">Reference proteome</keyword>
<evidence type="ECO:0000256" key="5">
    <source>
        <dbReference type="ARBA" id="ARBA00023027"/>
    </source>
</evidence>
<dbReference type="GO" id="GO:0051903">
    <property type="term" value="F:S-(hydroxymethyl)glutathione dehydrogenase [NAD(P)+] activity"/>
    <property type="evidence" value="ECO:0007669"/>
    <property type="project" value="TreeGrafter"/>
</dbReference>
<protein>
    <submittedName>
        <fullName evidence="9">Alcohol dehydrogenase class-3 isoform X5</fullName>
    </submittedName>
</protein>
<dbReference type="SMART" id="SM00829">
    <property type="entry name" value="PKS_ER"/>
    <property type="match status" value="1"/>
</dbReference>
<dbReference type="GO" id="GO:0008270">
    <property type="term" value="F:zinc ion binding"/>
    <property type="evidence" value="ECO:0007669"/>
    <property type="project" value="InterPro"/>
</dbReference>
<evidence type="ECO:0000256" key="6">
    <source>
        <dbReference type="RuleBase" id="RU361277"/>
    </source>
</evidence>
<dbReference type="Gene3D" id="3.40.50.720">
    <property type="entry name" value="NAD(P)-binding Rossmann-like Domain"/>
    <property type="match status" value="1"/>
</dbReference>
<reference evidence="9" key="1">
    <citation type="submission" date="2025-08" db="UniProtKB">
        <authorList>
            <consortium name="RefSeq"/>
        </authorList>
    </citation>
    <scope>IDENTIFICATION</scope>
    <source>
        <tissue evidence="9">Whole organism</tissue>
    </source>
</reference>
<dbReference type="Proteomes" id="UP000504606">
    <property type="component" value="Unplaced"/>
</dbReference>
<dbReference type="InterPro" id="IPR011032">
    <property type="entry name" value="GroES-like_sf"/>
</dbReference>
<dbReference type="InterPro" id="IPR020843">
    <property type="entry name" value="ER"/>
</dbReference>
<gene>
    <name evidence="9" type="primary">LOC113211724</name>
</gene>
<dbReference type="InterPro" id="IPR013154">
    <property type="entry name" value="ADH-like_N"/>
</dbReference>
<dbReference type="GO" id="GO:0005829">
    <property type="term" value="C:cytosol"/>
    <property type="evidence" value="ECO:0007669"/>
    <property type="project" value="TreeGrafter"/>
</dbReference>
<dbReference type="AlphaFoldDB" id="A0A9C6TY92"/>
<keyword evidence="3 6" id="KW-0862">Zinc</keyword>
<evidence type="ECO:0000259" key="7">
    <source>
        <dbReference type="SMART" id="SM00829"/>
    </source>
</evidence>
<dbReference type="GeneID" id="113211724"/>
<name>A0A9C6TY92_FRAOC</name>
<evidence type="ECO:0000256" key="2">
    <source>
        <dbReference type="ARBA" id="ARBA00022723"/>
    </source>
</evidence>